<dbReference type="Proteomes" id="UP000789702">
    <property type="component" value="Unassembled WGS sequence"/>
</dbReference>
<comment type="caution">
    <text evidence="1">The sequence shown here is derived from an EMBL/GenBank/DDBJ whole genome shotgun (WGS) entry which is preliminary data.</text>
</comment>
<accession>A0ACA9P830</accession>
<proteinExistence type="predicted"/>
<gene>
    <name evidence="1" type="ORF">DHETER_LOCUS11432</name>
</gene>
<evidence type="ECO:0000313" key="1">
    <source>
        <dbReference type="EMBL" id="CAG8694565.1"/>
    </source>
</evidence>
<protein>
    <submittedName>
        <fullName evidence="1">3514_t:CDS:1</fullName>
    </submittedName>
</protein>
<evidence type="ECO:0000313" key="2">
    <source>
        <dbReference type="Proteomes" id="UP000789702"/>
    </source>
</evidence>
<dbReference type="EMBL" id="CAJVPU010025006">
    <property type="protein sequence ID" value="CAG8694565.1"/>
    <property type="molecule type" value="Genomic_DNA"/>
</dbReference>
<name>A0ACA9P830_9GLOM</name>
<sequence>EMAFNWGYWLNYNMYGDSSTFLLCLVAVFNAGRNSISFFMLLIVCMGYGVVKPSLGSTMIKCRILTLAHFVFGVIYAAGTLLIDPETASPLVFLVIFPLALTMTTFYVWTLQSITNTLQTLEIRRQTVKALMYKRLYRLLVFSVTVLAIFFVINMFNYVHRENPDWIPNNWQKTWFLLDGWLNVLYLIVFCVILFIWRPTENNKRYPFYSIFKFREELMQDDIFDAERNISRLSESPVYEQEKYGISGGDRSETERLHDDDGSVVFDIGDENDEKSTLRESGEISNASREMFNEDETSNYQDATGTD</sequence>
<organism evidence="1 2">
    <name type="scientific">Dentiscutata heterogama</name>
    <dbReference type="NCBI Taxonomy" id="1316150"/>
    <lineage>
        <taxon>Eukaryota</taxon>
        <taxon>Fungi</taxon>
        <taxon>Fungi incertae sedis</taxon>
        <taxon>Mucoromycota</taxon>
        <taxon>Glomeromycotina</taxon>
        <taxon>Glomeromycetes</taxon>
        <taxon>Diversisporales</taxon>
        <taxon>Gigasporaceae</taxon>
        <taxon>Dentiscutata</taxon>
    </lineage>
</organism>
<feature type="non-terminal residue" evidence="1">
    <location>
        <position position="1"/>
    </location>
</feature>
<reference evidence="1" key="1">
    <citation type="submission" date="2021-06" db="EMBL/GenBank/DDBJ databases">
        <authorList>
            <person name="Kallberg Y."/>
            <person name="Tangrot J."/>
            <person name="Rosling A."/>
        </authorList>
    </citation>
    <scope>NUCLEOTIDE SEQUENCE</scope>
    <source>
        <strain evidence="1">IL203A</strain>
    </source>
</reference>
<keyword evidence="2" id="KW-1185">Reference proteome</keyword>